<comment type="caution">
    <text evidence="2">The sequence shown here is derived from an EMBL/GenBank/DDBJ whole genome shotgun (WGS) entry which is preliminary data.</text>
</comment>
<reference evidence="2" key="2">
    <citation type="submission" date="2023-05" db="EMBL/GenBank/DDBJ databases">
        <authorList>
            <consortium name="Lawrence Berkeley National Laboratory"/>
            <person name="Steindorff A."/>
            <person name="Hensen N."/>
            <person name="Bonometti L."/>
            <person name="Westerberg I."/>
            <person name="Brannstrom I.O."/>
            <person name="Guillou S."/>
            <person name="Cros-Aarteil S."/>
            <person name="Calhoun S."/>
            <person name="Haridas S."/>
            <person name="Kuo A."/>
            <person name="Mondo S."/>
            <person name="Pangilinan J."/>
            <person name="Riley R."/>
            <person name="Labutti K."/>
            <person name="Andreopoulos B."/>
            <person name="Lipzen A."/>
            <person name="Chen C."/>
            <person name="Yanf M."/>
            <person name="Daum C."/>
            <person name="Ng V."/>
            <person name="Clum A."/>
            <person name="Ohm R."/>
            <person name="Martin F."/>
            <person name="Silar P."/>
            <person name="Natvig D."/>
            <person name="Lalanne C."/>
            <person name="Gautier V."/>
            <person name="Ament-Velasquez S.L."/>
            <person name="Kruys A."/>
            <person name="Hutchinson M.I."/>
            <person name="Powell A.J."/>
            <person name="Barry K."/>
            <person name="Miller A.N."/>
            <person name="Grigoriev I.V."/>
            <person name="Debuchy R."/>
            <person name="Gladieux P."/>
            <person name="Thoren M.H."/>
            <person name="Johannesson H."/>
        </authorList>
    </citation>
    <scope>NUCLEOTIDE SEQUENCE</scope>
    <source>
        <strain evidence="2">PSN243</strain>
    </source>
</reference>
<protein>
    <recommendedName>
        <fullName evidence="1">Lipocalin-like domain-containing protein</fullName>
    </recommendedName>
</protein>
<evidence type="ECO:0000313" key="3">
    <source>
        <dbReference type="Proteomes" id="UP001321760"/>
    </source>
</evidence>
<name>A0AAV9GE78_9PEZI</name>
<proteinExistence type="predicted"/>
<evidence type="ECO:0000259" key="1">
    <source>
        <dbReference type="Pfam" id="PF13924"/>
    </source>
</evidence>
<dbReference type="Pfam" id="PF13924">
    <property type="entry name" value="Lipocalin_5"/>
    <property type="match status" value="1"/>
</dbReference>
<dbReference type="Proteomes" id="UP001321760">
    <property type="component" value="Unassembled WGS sequence"/>
</dbReference>
<feature type="domain" description="Lipocalin-like" evidence="1">
    <location>
        <begin position="12"/>
        <end position="157"/>
    </location>
</feature>
<dbReference type="EMBL" id="MU865957">
    <property type="protein sequence ID" value="KAK4446379.1"/>
    <property type="molecule type" value="Genomic_DNA"/>
</dbReference>
<evidence type="ECO:0000313" key="2">
    <source>
        <dbReference type="EMBL" id="KAK4446379.1"/>
    </source>
</evidence>
<reference evidence="2" key="1">
    <citation type="journal article" date="2023" name="Mol. Phylogenet. Evol.">
        <title>Genome-scale phylogeny and comparative genomics of the fungal order Sordariales.</title>
        <authorList>
            <person name="Hensen N."/>
            <person name="Bonometti L."/>
            <person name="Westerberg I."/>
            <person name="Brannstrom I.O."/>
            <person name="Guillou S."/>
            <person name="Cros-Aarteil S."/>
            <person name="Calhoun S."/>
            <person name="Haridas S."/>
            <person name="Kuo A."/>
            <person name="Mondo S."/>
            <person name="Pangilinan J."/>
            <person name="Riley R."/>
            <person name="LaButti K."/>
            <person name="Andreopoulos B."/>
            <person name="Lipzen A."/>
            <person name="Chen C."/>
            <person name="Yan M."/>
            <person name="Daum C."/>
            <person name="Ng V."/>
            <person name="Clum A."/>
            <person name="Steindorff A."/>
            <person name="Ohm R.A."/>
            <person name="Martin F."/>
            <person name="Silar P."/>
            <person name="Natvig D.O."/>
            <person name="Lalanne C."/>
            <person name="Gautier V."/>
            <person name="Ament-Velasquez S.L."/>
            <person name="Kruys A."/>
            <person name="Hutchinson M.I."/>
            <person name="Powell A.J."/>
            <person name="Barry K."/>
            <person name="Miller A.N."/>
            <person name="Grigoriev I.V."/>
            <person name="Debuchy R."/>
            <person name="Gladieux P."/>
            <person name="Hiltunen Thoren M."/>
            <person name="Johannesson H."/>
        </authorList>
    </citation>
    <scope>NUCLEOTIDE SEQUENCE</scope>
    <source>
        <strain evidence="2">PSN243</strain>
    </source>
</reference>
<dbReference type="InterPro" id="IPR024311">
    <property type="entry name" value="Lipocalin-like"/>
</dbReference>
<keyword evidence="3" id="KW-1185">Reference proteome</keyword>
<sequence>MKPEHIIKSLAGTWSLINSTYYKYEDLSTPSSNNTKQVGLLIYSPNGYVSANFVSTEPEQRPPHLIANQPDNGTDAEWAQIGKYALAYSGPFSINASVPATRRKGHILHGPLFVANLPSLENKILARNYLVFEEGGVQYLNLSISGNVQRADVLWKRIA</sequence>
<gene>
    <name evidence="2" type="ORF">QBC34DRAFT_440889</name>
</gene>
<organism evidence="2 3">
    <name type="scientific">Podospora aff. communis PSN243</name>
    <dbReference type="NCBI Taxonomy" id="3040156"/>
    <lineage>
        <taxon>Eukaryota</taxon>
        <taxon>Fungi</taxon>
        <taxon>Dikarya</taxon>
        <taxon>Ascomycota</taxon>
        <taxon>Pezizomycotina</taxon>
        <taxon>Sordariomycetes</taxon>
        <taxon>Sordariomycetidae</taxon>
        <taxon>Sordariales</taxon>
        <taxon>Podosporaceae</taxon>
        <taxon>Podospora</taxon>
    </lineage>
</organism>
<dbReference type="AlphaFoldDB" id="A0AAV9GE78"/>
<accession>A0AAV9GE78</accession>